<reference evidence="4" key="1">
    <citation type="submission" date="2024-06" db="EMBL/GenBank/DDBJ databases">
        <title>Complete genome of Salinicola endophyticus HNIBRBA4755.</title>
        <authorList>
            <person name="Shin S.Y."/>
            <person name="Kang H."/>
            <person name="Song J."/>
        </authorList>
    </citation>
    <scope>NUCLEOTIDE SEQUENCE</scope>
    <source>
        <strain evidence="4">HNIBRBA4755</strain>
    </source>
</reference>
<feature type="chain" id="PRO_5044493777" evidence="2">
    <location>
        <begin position="28"/>
        <end position="385"/>
    </location>
</feature>
<dbReference type="AlphaFoldDB" id="A0AB74U8I4"/>
<evidence type="ECO:0000256" key="1">
    <source>
        <dbReference type="ARBA" id="ARBA00007734"/>
    </source>
</evidence>
<proteinExistence type="inferred from homology"/>
<evidence type="ECO:0000256" key="2">
    <source>
        <dbReference type="SAM" id="SignalP"/>
    </source>
</evidence>
<comment type="similarity">
    <text evidence="1">Belongs to the transglycosylase Slt family.</text>
</comment>
<dbReference type="InterPro" id="IPR036779">
    <property type="entry name" value="LysM_dom_sf"/>
</dbReference>
<dbReference type="Pfam" id="PF01476">
    <property type="entry name" value="LysM"/>
    <property type="match status" value="1"/>
</dbReference>
<evidence type="ECO:0000259" key="3">
    <source>
        <dbReference type="PROSITE" id="PS51782"/>
    </source>
</evidence>
<accession>A0AB74U8I4</accession>
<dbReference type="CDD" id="cd00118">
    <property type="entry name" value="LysM"/>
    <property type="match status" value="1"/>
</dbReference>
<dbReference type="Gene3D" id="1.10.530.10">
    <property type="match status" value="1"/>
</dbReference>
<dbReference type="PANTHER" id="PTHR37423">
    <property type="entry name" value="SOLUBLE LYTIC MUREIN TRANSGLYCOSYLASE-RELATED"/>
    <property type="match status" value="1"/>
</dbReference>
<dbReference type="SUPFAM" id="SSF53955">
    <property type="entry name" value="Lysozyme-like"/>
    <property type="match status" value="1"/>
</dbReference>
<keyword evidence="2" id="KW-0732">Signal</keyword>
<name>A0AB74U8I4_9GAMM</name>
<dbReference type="PROSITE" id="PS51782">
    <property type="entry name" value="LYSM"/>
    <property type="match status" value="1"/>
</dbReference>
<feature type="domain" description="LysM" evidence="3">
    <location>
        <begin position="332"/>
        <end position="375"/>
    </location>
</feature>
<evidence type="ECO:0000313" key="4">
    <source>
        <dbReference type="EMBL" id="XCJ77819.1"/>
    </source>
</evidence>
<dbReference type="EMBL" id="CP159578">
    <property type="protein sequence ID" value="XCJ77819.1"/>
    <property type="molecule type" value="Genomic_DNA"/>
</dbReference>
<dbReference type="SMART" id="SM00257">
    <property type="entry name" value="LysM"/>
    <property type="match status" value="1"/>
</dbReference>
<sequence>MNARSRRRYLVIGLAGSLLCSALPAMAWNDAGQRQSAQPRQATFWSALRLAERPSADAWDTLRRGFALSHETDNPRVARWLEWYRQHPHHVELVAEQARPWLHWVTQRLAANHLPTEIALLPFIESGYNPTATNPGGATGLWQFMPATGDAMGLSRTAWYDGRRDVVAATDAAMRYLRQLADRWYDGDLLLALAAYNAGAGTVNAARDAAANRGEPIDYWHLRLPNETMNYIPRLLALAEVIARPADYDVALPSIPDRTPFVKVATDGPLTLSMAAELSGVDPHTLRQLNPGFKRASTRPREDASILVPVAAKKRFLANLASLPASERTVLDRYVVKRGDTLSGIAARFATSVGDIRRENGLHGNTIRIGQALSVPARALANNSR</sequence>
<dbReference type="Pfam" id="PF01464">
    <property type="entry name" value="SLT"/>
    <property type="match status" value="1"/>
</dbReference>
<dbReference type="PANTHER" id="PTHR37423:SF2">
    <property type="entry name" value="MEMBRANE-BOUND LYTIC MUREIN TRANSGLYCOSYLASE C"/>
    <property type="match status" value="1"/>
</dbReference>
<gene>
    <name evidence="4" type="ORF">ABV408_10145</name>
</gene>
<dbReference type="CDD" id="cd16894">
    <property type="entry name" value="MltD-like"/>
    <property type="match status" value="1"/>
</dbReference>
<dbReference type="InterPro" id="IPR023346">
    <property type="entry name" value="Lysozyme-like_dom_sf"/>
</dbReference>
<organism evidence="4">
    <name type="scientific">Salinicola endophyticus</name>
    <dbReference type="NCBI Taxonomy" id="1949083"/>
    <lineage>
        <taxon>Bacteria</taxon>
        <taxon>Pseudomonadati</taxon>
        <taxon>Pseudomonadota</taxon>
        <taxon>Gammaproteobacteria</taxon>
        <taxon>Oceanospirillales</taxon>
        <taxon>Halomonadaceae</taxon>
        <taxon>Salinicola</taxon>
    </lineage>
</organism>
<dbReference type="Gene3D" id="3.10.350.10">
    <property type="entry name" value="LysM domain"/>
    <property type="match status" value="1"/>
</dbReference>
<dbReference type="InterPro" id="IPR018392">
    <property type="entry name" value="LysM"/>
</dbReference>
<dbReference type="InterPro" id="IPR008258">
    <property type="entry name" value="Transglycosylase_SLT_dom_1"/>
</dbReference>
<protein>
    <submittedName>
        <fullName evidence="4">Transglycosylase SLT domain-containing protein</fullName>
    </submittedName>
</protein>
<feature type="signal peptide" evidence="2">
    <location>
        <begin position="1"/>
        <end position="27"/>
    </location>
</feature>
<dbReference type="SUPFAM" id="SSF54106">
    <property type="entry name" value="LysM domain"/>
    <property type="match status" value="1"/>
</dbReference>
<dbReference type="RefSeq" id="WP_353978860.1">
    <property type="nucleotide sequence ID" value="NZ_CP159578.1"/>
</dbReference>